<evidence type="ECO:0000313" key="3">
    <source>
        <dbReference type="Proteomes" id="UP000199060"/>
    </source>
</evidence>
<dbReference type="AlphaFoldDB" id="A0A1G6TKA1"/>
<feature type="domain" description="RES" evidence="1">
    <location>
        <begin position="14"/>
        <end position="140"/>
    </location>
</feature>
<dbReference type="OrthoDB" id="9789501at2"/>
<sequence length="153" mass="17144">MRVFRLMRKKYGIALSGKGAALSGNRWNSKGTEIIYSADSRALAMAEVAVHLSLSILPKDYVMVEIDIPDSISVASLSVEKLPENWNGFPHLLDTQLVGDDFVSEQKSCVLKVPSAVVPGDFNFLINPFHPEFSQIQIVDQEDFPFDRRLFRS</sequence>
<reference evidence="3" key="1">
    <citation type="submission" date="2016-10" db="EMBL/GenBank/DDBJ databases">
        <authorList>
            <person name="Varghese N."/>
            <person name="Submissions S."/>
        </authorList>
    </citation>
    <scope>NUCLEOTIDE SEQUENCE [LARGE SCALE GENOMIC DNA]</scope>
    <source>
        <strain evidence="3">DSM 23095</strain>
    </source>
</reference>
<dbReference type="SMART" id="SM00953">
    <property type="entry name" value="RES"/>
    <property type="match status" value="1"/>
</dbReference>
<evidence type="ECO:0000259" key="1">
    <source>
        <dbReference type="SMART" id="SM00953"/>
    </source>
</evidence>
<gene>
    <name evidence="2" type="ORF">SAMN04488104_102261</name>
</gene>
<dbReference type="STRING" id="686796.SAMN04488104_102261"/>
<accession>A0A1G6TKA1</accession>
<dbReference type="Proteomes" id="UP000199060">
    <property type="component" value="Unassembled WGS sequence"/>
</dbReference>
<proteinExistence type="predicted"/>
<name>A0A1G6TKA1_9BACT</name>
<organism evidence="2 3">
    <name type="scientific">Algoriphagus faecimaris</name>
    <dbReference type="NCBI Taxonomy" id="686796"/>
    <lineage>
        <taxon>Bacteria</taxon>
        <taxon>Pseudomonadati</taxon>
        <taxon>Bacteroidota</taxon>
        <taxon>Cytophagia</taxon>
        <taxon>Cytophagales</taxon>
        <taxon>Cyclobacteriaceae</taxon>
        <taxon>Algoriphagus</taxon>
    </lineage>
</organism>
<dbReference type="EMBL" id="FNAC01000022">
    <property type="protein sequence ID" value="SDD28745.1"/>
    <property type="molecule type" value="Genomic_DNA"/>
</dbReference>
<evidence type="ECO:0000313" key="2">
    <source>
        <dbReference type="EMBL" id="SDD28745.1"/>
    </source>
</evidence>
<protein>
    <submittedName>
        <fullName evidence="2">RES domain-containing protein</fullName>
    </submittedName>
</protein>
<keyword evidence="3" id="KW-1185">Reference proteome</keyword>
<dbReference type="RefSeq" id="WP_087939899.1">
    <property type="nucleotide sequence ID" value="NZ_FNAC01000022.1"/>
</dbReference>
<dbReference type="Pfam" id="PF08808">
    <property type="entry name" value="RES"/>
    <property type="match status" value="1"/>
</dbReference>
<dbReference type="InterPro" id="IPR014914">
    <property type="entry name" value="RES_dom"/>
</dbReference>